<protein>
    <submittedName>
        <fullName evidence="1">Uncharacterized protein</fullName>
    </submittedName>
</protein>
<dbReference type="AlphaFoldDB" id="A0A1F4XHK9"/>
<sequence length="80" mass="8889">MTIGSPANGSIMMDDDPAITRDPSIHLNPINSRGKRIINCHARIFRRFTLSATMGNNLLILSSHTSSNLLFCRTFIYPSP</sequence>
<reference evidence="1 2" key="1">
    <citation type="journal article" date="2016" name="Nat. Commun.">
        <title>Thousands of microbial genomes shed light on interconnected biogeochemical processes in an aquifer system.</title>
        <authorList>
            <person name="Anantharaman K."/>
            <person name="Brown C.T."/>
            <person name="Hug L.A."/>
            <person name="Sharon I."/>
            <person name="Castelle C.J."/>
            <person name="Probst A.J."/>
            <person name="Thomas B.C."/>
            <person name="Singh A."/>
            <person name="Wilkins M.J."/>
            <person name="Karaoz U."/>
            <person name="Brodie E.L."/>
            <person name="Williams K.H."/>
            <person name="Hubbard S.S."/>
            <person name="Banfield J.F."/>
        </authorList>
    </citation>
    <scope>NUCLEOTIDE SEQUENCE [LARGE SCALE GENOMIC DNA]</scope>
</reference>
<dbReference type="Proteomes" id="UP000177521">
    <property type="component" value="Unassembled WGS sequence"/>
</dbReference>
<comment type="caution">
    <text evidence="1">The sequence shown here is derived from an EMBL/GenBank/DDBJ whole genome shotgun (WGS) entry which is preliminary data.</text>
</comment>
<evidence type="ECO:0000313" key="1">
    <source>
        <dbReference type="EMBL" id="OGC81100.1"/>
    </source>
</evidence>
<organism evidence="1 2">
    <name type="scientific">Candidatus Abawacabacteria bacterium RIFCSPHIGHO2_01_FULL_46_8</name>
    <dbReference type="NCBI Taxonomy" id="1817815"/>
    <lineage>
        <taxon>Bacteria</taxon>
        <taxon>Candidatus Abawacaibacteriota</taxon>
    </lineage>
</organism>
<evidence type="ECO:0000313" key="2">
    <source>
        <dbReference type="Proteomes" id="UP000177521"/>
    </source>
</evidence>
<dbReference type="EMBL" id="MEWS01000051">
    <property type="protein sequence ID" value="OGC81100.1"/>
    <property type="molecule type" value="Genomic_DNA"/>
</dbReference>
<proteinExistence type="predicted"/>
<gene>
    <name evidence="1" type="ORF">A2788_01235</name>
</gene>
<accession>A0A1F4XHK9</accession>
<name>A0A1F4XHK9_9BACT</name>